<name>A0A1A8L0C0_9TELE</name>
<proteinExistence type="predicted"/>
<gene>
    <name evidence="2" type="primary">TDRD12</name>
</gene>
<reference evidence="2" key="2">
    <citation type="submission" date="2016-06" db="EMBL/GenBank/DDBJ databases">
        <title>The genome of a short-lived fish provides insights into sex chromosome evolution and the genetic control of aging.</title>
        <authorList>
            <person name="Reichwald K."/>
            <person name="Felder M."/>
            <person name="Petzold A."/>
            <person name="Koch P."/>
            <person name="Groth M."/>
            <person name="Platzer M."/>
        </authorList>
    </citation>
    <scope>NUCLEOTIDE SEQUENCE</scope>
    <source>
        <tissue evidence="2">Brain</tissue>
    </source>
</reference>
<reference evidence="2" key="1">
    <citation type="submission" date="2016-05" db="EMBL/GenBank/DDBJ databases">
        <authorList>
            <person name="Lavstsen T."/>
            <person name="Jespersen J.S."/>
        </authorList>
    </citation>
    <scope>NUCLEOTIDE SEQUENCE</scope>
    <source>
        <tissue evidence="2">Brain</tissue>
    </source>
</reference>
<dbReference type="AlphaFoldDB" id="A0A1A8L0C0"/>
<organism evidence="2">
    <name type="scientific">Nothobranchius pienaari</name>
    <dbReference type="NCBI Taxonomy" id="704102"/>
    <lineage>
        <taxon>Eukaryota</taxon>
        <taxon>Metazoa</taxon>
        <taxon>Chordata</taxon>
        <taxon>Craniata</taxon>
        <taxon>Vertebrata</taxon>
        <taxon>Euteleostomi</taxon>
        <taxon>Actinopterygii</taxon>
        <taxon>Neopterygii</taxon>
        <taxon>Teleostei</taxon>
        <taxon>Neoteleostei</taxon>
        <taxon>Acanthomorphata</taxon>
        <taxon>Ovalentaria</taxon>
        <taxon>Atherinomorphae</taxon>
        <taxon>Cyprinodontiformes</taxon>
        <taxon>Nothobranchiidae</taxon>
        <taxon>Nothobranchius</taxon>
    </lineage>
</organism>
<accession>A0A1A8L0C0</accession>
<feature type="non-terminal residue" evidence="2">
    <location>
        <position position="1"/>
    </location>
</feature>
<evidence type="ECO:0000256" key="1">
    <source>
        <dbReference type="SAM" id="MobiDB-lite"/>
    </source>
</evidence>
<evidence type="ECO:0000313" key="2">
    <source>
        <dbReference type="EMBL" id="SBR38260.1"/>
    </source>
</evidence>
<dbReference type="EMBL" id="HAEF01000878">
    <property type="protein sequence ID" value="SBR38260.1"/>
    <property type="molecule type" value="Transcribed_RNA"/>
</dbReference>
<protein>
    <submittedName>
        <fullName evidence="2">Tudor domain containing 12</fullName>
    </submittedName>
</protein>
<feature type="region of interest" description="Disordered" evidence="1">
    <location>
        <begin position="26"/>
        <end position="63"/>
    </location>
</feature>
<sequence>RNAKTMELTGSVSFVGGCSTRGLPATFLSPRENGPRFSEDTGENNLYVYSDSDEESDSPSTFH</sequence>